<gene>
    <name evidence="1" type="ORF">EPA93_44710</name>
</gene>
<evidence type="ECO:0000313" key="2">
    <source>
        <dbReference type="Proteomes" id="UP000290365"/>
    </source>
</evidence>
<dbReference type="EMBL" id="CP035758">
    <property type="protein sequence ID" value="QBD82696.1"/>
    <property type="molecule type" value="Genomic_DNA"/>
</dbReference>
<keyword evidence="2" id="KW-1185">Reference proteome</keyword>
<dbReference type="Proteomes" id="UP000290365">
    <property type="component" value="Chromosome"/>
</dbReference>
<dbReference type="KEGG" id="kbs:EPA93_44710"/>
<sequence>MDGQKFQQVPVVELMHTKPTIDGGREYKFEVAVGDGVQPIVLVLRVSPDHVEARADFHKVGKPVG</sequence>
<protein>
    <submittedName>
        <fullName evidence="1">Uncharacterized protein</fullName>
    </submittedName>
</protein>
<dbReference type="AlphaFoldDB" id="A0A4P6K585"/>
<dbReference type="RefSeq" id="WP_129893765.1">
    <property type="nucleotide sequence ID" value="NZ_CP035758.1"/>
</dbReference>
<organism evidence="1 2">
    <name type="scientific">Ktedonosporobacter rubrisoli</name>
    <dbReference type="NCBI Taxonomy" id="2509675"/>
    <lineage>
        <taxon>Bacteria</taxon>
        <taxon>Bacillati</taxon>
        <taxon>Chloroflexota</taxon>
        <taxon>Ktedonobacteria</taxon>
        <taxon>Ktedonobacterales</taxon>
        <taxon>Ktedonosporobacteraceae</taxon>
        <taxon>Ktedonosporobacter</taxon>
    </lineage>
</organism>
<accession>A0A4P6K585</accession>
<proteinExistence type="predicted"/>
<name>A0A4P6K585_KTERU</name>
<reference evidence="1 2" key="1">
    <citation type="submission" date="2019-01" db="EMBL/GenBank/DDBJ databases">
        <title>Ktedonosporobacter rubrisoli SCAWS-G2.</title>
        <authorList>
            <person name="Huang Y."/>
            <person name="Yan B."/>
        </authorList>
    </citation>
    <scope>NUCLEOTIDE SEQUENCE [LARGE SCALE GENOMIC DNA]</scope>
    <source>
        <strain evidence="1 2">SCAWS-G2</strain>
    </source>
</reference>
<evidence type="ECO:0000313" key="1">
    <source>
        <dbReference type="EMBL" id="QBD82696.1"/>
    </source>
</evidence>